<keyword evidence="1" id="KW-1133">Transmembrane helix</keyword>
<dbReference type="Proteomes" id="UP000076643">
    <property type="component" value="Unassembled WGS sequence"/>
</dbReference>
<name>A0A166YQF8_9GAMM</name>
<organism evidence="2 3">
    <name type="scientific">Pseudoalteromonas luteoviolacea DSM 6061</name>
    <dbReference type="NCBI Taxonomy" id="1365250"/>
    <lineage>
        <taxon>Bacteria</taxon>
        <taxon>Pseudomonadati</taxon>
        <taxon>Pseudomonadota</taxon>
        <taxon>Gammaproteobacteria</taxon>
        <taxon>Alteromonadales</taxon>
        <taxon>Pseudoalteromonadaceae</taxon>
        <taxon>Pseudoalteromonas</taxon>
    </lineage>
</organism>
<evidence type="ECO:0000313" key="2">
    <source>
        <dbReference type="EMBL" id="KZN43265.1"/>
    </source>
</evidence>
<dbReference type="AlphaFoldDB" id="A0A166YQF8"/>
<feature type="transmembrane region" description="Helical" evidence="1">
    <location>
        <begin position="5"/>
        <end position="25"/>
    </location>
</feature>
<dbReference type="EMBL" id="AUYB01000080">
    <property type="protein sequence ID" value="KZN43265.1"/>
    <property type="molecule type" value="Genomic_DNA"/>
</dbReference>
<comment type="caution">
    <text evidence="2">The sequence shown here is derived from an EMBL/GenBank/DDBJ whole genome shotgun (WGS) entry which is preliminary data.</text>
</comment>
<gene>
    <name evidence="2" type="ORF">N475_09180</name>
</gene>
<keyword evidence="1" id="KW-0472">Membrane</keyword>
<proteinExistence type="predicted"/>
<sequence length="104" mass="11671">MRGFYLILALLGLFIPYSAFLPWLLNNGLDISLLLDTAVSNQVSQFAWLDVLVSAVVLIGFILVDGHRKQIKHRYLAVFGTVTVGVSFGLPLYLYLREKAEDEI</sequence>
<evidence type="ECO:0000256" key="1">
    <source>
        <dbReference type="SAM" id="Phobius"/>
    </source>
</evidence>
<protein>
    <recommendedName>
        <fullName evidence="4">DUF2834 domain-containing protein</fullName>
    </recommendedName>
</protein>
<feature type="transmembrane region" description="Helical" evidence="1">
    <location>
        <begin position="45"/>
        <end position="64"/>
    </location>
</feature>
<feature type="transmembrane region" description="Helical" evidence="1">
    <location>
        <begin position="76"/>
        <end position="96"/>
    </location>
</feature>
<dbReference type="PATRIC" id="fig|1365250.3.peg.815"/>
<accession>A0A166YQF8</accession>
<reference evidence="2 3" key="1">
    <citation type="submission" date="2013-07" db="EMBL/GenBank/DDBJ databases">
        <title>Comparative Genomic and Metabolomic Analysis of Twelve Strains of Pseudoalteromonas luteoviolacea.</title>
        <authorList>
            <person name="Vynne N.G."/>
            <person name="Mansson M."/>
            <person name="Gram L."/>
        </authorList>
    </citation>
    <scope>NUCLEOTIDE SEQUENCE [LARGE SCALE GENOMIC DNA]</scope>
    <source>
        <strain evidence="2 3">DSM 6061</strain>
    </source>
</reference>
<evidence type="ECO:0000313" key="3">
    <source>
        <dbReference type="Proteomes" id="UP000076643"/>
    </source>
</evidence>
<keyword evidence="3" id="KW-1185">Reference proteome</keyword>
<dbReference type="Pfam" id="PF11196">
    <property type="entry name" value="DUF2834"/>
    <property type="match status" value="1"/>
</dbReference>
<evidence type="ECO:0008006" key="4">
    <source>
        <dbReference type="Google" id="ProtNLM"/>
    </source>
</evidence>
<dbReference type="RefSeq" id="WP_063358972.1">
    <property type="nucleotide sequence ID" value="NZ_AQHB01000019.1"/>
</dbReference>
<dbReference type="InterPro" id="IPR021362">
    <property type="entry name" value="DUF2834"/>
</dbReference>
<keyword evidence="1" id="KW-0812">Transmembrane</keyword>